<dbReference type="SUPFAM" id="SSF52200">
    <property type="entry name" value="Toll/Interleukin receptor TIR domain"/>
    <property type="match status" value="1"/>
</dbReference>
<feature type="domain" description="TIR" evidence="1">
    <location>
        <begin position="46"/>
        <end position="169"/>
    </location>
</feature>
<dbReference type="PANTHER" id="PTHR31008:SF16">
    <property type="entry name" value="TOLL-INTERLEUKIN-RESISTANCE (TIR) DOMAIN FAMILY PROTEIN"/>
    <property type="match status" value="1"/>
</dbReference>
<comment type="caution">
    <text evidence="2">The sequence shown here is derived from an EMBL/GenBank/DDBJ whole genome shotgun (WGS) entry which is preliminary data.</text>
</comment>
<evidence type="ECO:0000259" key="1">
    <source>
        <dbReference type="PROSITE" id="PS50104"/>
    </source>
</evidence>
<dbReference type="PROSITE" id="PS50104">
    <property type="entry name" value="TIR"/>
    <property type="match status" value="1"/>
</dbReference>
<dbReference type="EMBL" id="JABCRI010000014">
    <property type="protein sequence ID" value="KAF8394227.1"/>
    <property type="molecule type" value="Genomic_DNA"/>
</dbReference>
<reference evidence="2 3" key="1">
    <citation type="submission" date="2020-04" db="EMBL/GenBank/DDBJ databases">
        <title>Plant Genome Project.</title>
        <authorList>
            <person name="Zhang R.-G."/>
        </authorList>
    </citation>
    <scope>NUCLEOTIDE SEQUENCE [LARGE SCALE GENOMIC DNA]</scope>
    <source>
        <strain evidence="2">YNK0</strain>
        <tissue evidence="2">Leaf</tissue>
    </source>
</reference>
<proteinExistence type="predicted"/>
<dbReference type="InterPro" id="IPR000157">
    <property type="entry name" value="TIR_dom"/>
</dbReference>
<dbReference type="Gene3D" id="3.40.50.10140">
    <property type="entry name" value="Toll/interleukin-1 receptor homology (TIR) domain"/>
    <property type="match status" value="1"/>
</dbReference>
<name>A0A834YTV6_TETSI</name>
<dbReference type="Pfam" id="PF01582">
    <property type="entry name" value="TIR"/>
    <property type="match status" value="1"/>
</dbReference>
<organism evidence="2 3">
    <name type="scientific">Tetracentron sinense</name>
    <name type="common">Spur-leaf</name>
    <dbReference type="NCBI Taxonomy" id="13715"/>
    <lineage>
        <taxon>Eukaryota</taxon>
        <taxon>Viridiplantae</taxon>
        <taxon>Streptophyta</taxon>
        <taxon>Embryophyta</taxon>
        <taxon>Tracheophyta</taxon>
        <taxon>Spermatophyta</taxon>
        <taxon>Magnoliopsida</taxon>
        <taxon>Trochodendrales</taxon>
        <taxon>Trochodendraceae</taxon>
        <taxon>Tetracentron</taxon>
    </lineage>
</organism>
<dbReference type="SMART" id="SM00255">
    <property type="entry name" value="TIR"/>
    <property type="match status" value="1"/>
</dbReference>
<dbReference type="AlphaFoldDB" id="A0A834YTV6"/>
<dbReference type="InterPro" id="IPR035897">
    <property type="entry name" value="Toll_tir_struct_dom_sf"/>
</dbReference>
<protein>
    <recommendedName>
        <fullName evidence="1">TIR domain-containing protein</fullName>
    </recommendedName>
</protein>
<dbReference type="Proteomes" id="UP000655225">
    <property type="component" value="Unassembled WGS sequence"/>
</dbReference>
<accession>A0A834YTV6</accession>
<dbReference type="GO" id="GO:0007165">
    <property type="term" value="P:signal transduction"/>
    <property type="evidence" value="ECO:0007669"/>
    <property type="project" value="InterPro"/>
</dbReference>
<keyword evidence="3" id="KW-1185">Reference proteome</keyword>
<dbReference type="OMA" id="HCKIGLA"/>
<gene>
    <name evidence="2" type="ORF">HHK36_020434</name>
</gene>
<evidence type="ECO:0000313" key="2">
    <source>
        <dbReference type="EMBL" id="KAF8394227.1"/>
    </source>
</evidence>
<evidence type="ECO:0000313" key="3">
    <source>
        <dbReference type="Proteomes" id="UP000655225"/>
    </source>
</evidence>
<dbReference type="PANTHER" id="PTHR31008">
    <property type="entry name" value="COP1-INTERACTING PROTEIN-RELATED"/>
    <property type="match status" value="1"/>
</dbReference>
<sequence length="212" mass="24445">MLEEHRRESIPGPSYDANQLVKCIRTLFYYRHLLGHRSLTTQTLTRPCDVFISYRGADTKRTVAGLLSYHLTMLRLNPFLDSKSMKAGDKLFPKIDSAIKSCKIGVVVFSPSYCESYFCLHELALMMEIKKKVIPIFCDVKPLELRVIDNGYRAEEFQRFSWALEEAKLTVGLTFDSFKGDWSDLLETATESVIQGLIEVEEERRILKNYSI</sequence>
<dbReference type="OrthoDB" id="6078042at2759"/>